<dbReference type="RefSeq" id="WP_171653515.1">
    <property type="nucleotide sequence ID" value="NZ_WHOD01000070.1"/>
</dbReference>
<evidence type="ECO:0000313" key="2">
    <source>
        <dbReference type="Proteomes" id="UP000641588"/>
    </source>
</evidence>
<name>A0A972GW72_9BACL</name>
<dbReference type="AlphaFoldDB" id="A0A972GW72"/>
<organism evidence="1 2">
    <name type="scientific">Paenibacillus foliorum</name>
    <dbReference type="NCBI Taxonomy" id="2654974"/>
    <lineage>
        <taxon>Bacteria</taxon>
        <taxon>Bacillati</taxon>
        <taxon>Bacillota</taxon>
        <taxon>Bacilli</taxon>
        <taxon>Bacillales</taxon>
        <taxon>Paenibacillaceae</taxon>
        <taxon>Paenibacillus</taxon>
    </lineage>
</organism>
<keyword evidence="2" id="KW-1185">Reference proteome</keyword>
<proteinExistence type="predicted"/>
<comment type="caution">
    <text evidence="1">The sequence shown here is derived from an EMBL/GenBank/DDBJ whole genome shotgun (WGS) entry which is preliminary data.</text>
</comment>
<sequence>MAVRYLKKTEDCFRITDLVVGRKYKVVQPSLLNSKSLKNLDRECIILDFIMDRNGYYNKAKIKYLDNKRVGQISFGNLANEVSQIRCGDHTVTNEVNAEVNHNHLI</sequence>
<reference evidence="1" key="1">
    <citation type="submission" date="2019-10" db="EMBL/GenBank/DDBJ databases">
        <title>Description of Paenibacillus glebae sp. nov.</title>
        <authorList>
            <person name="Carlier A."/>
            <person name="Qi S."/>
        </authorList>
    </citation>
    <scope>NUCLEOTIDE SEQUENCE</scope>
    <source>
        <strain evidence="1">LMG 31456</strain>
    </source>
</reference>
<accession>A0A972GW72</accession>
<protein>
    <submittedName>
        <fullName evidence="1">Uncharacterized protein</fullName>
    </submittedName>
</protein>
<evidence type="ECO:0000313" key="1">
    <source>
        <dbReference type="EMBL" id="NOU95313.1"/>
    </source>
</evidence>
<gene>
    <name evidence="1" type="ORF">GC093_19085</name>
</gene>
<dbReference type="EMBL" id="WHOD01000070">
    <property type="protein sequence ID" value="NOU95313.1"/>
    <property type="molecule type" value="Genomic_DNA"/>
</dbReference>
<dbReference type="Proteomes" id="UP000641588">
    <property type="component" value="Unassembled WGS sequence"/>
</dbReference>